<gene>
    <name evidence="9" type="primary">mcp34H-12</name>
    <name evidence="9" type="ORF">PSDVSF_23380</name>
</gene>
<dbReference type="CDD" id="cd11386">
    <property type="entry name" value="MCP_signal"/>
    <property type="match status" value="1"/>
</dbReference>
<dbReference type="PANTHER" id="PTHR43531:SF11">
    <property type="entry name" value="METHYL-ACCEPTING CHEMOTAXIS PROTEIN 3"/>
    <property type="match status" value="1"/>
</dbReference>
<comment type="similarity">
    <text evidence="2">Belongs to the methyl-accepting chemotaxis (MCP) protein family.</text>
</comment>
<feature type="domain" description="T-SNARE coiled-coil homology" evidence="7">
    <location>
        <begin position="386"/>
        <end position="448"/>
    </location>
</feature>
<evidence type="ECO:0000256" key="1">
    <source>
        <dbReference type="ARBA" id="ARBA00022500"/>
    </source>
</evidence>
<dbReference type="PROSITE" id="PS50192">
    <property type="entry name" value="T_SNARE"/>
    <property type="match status" value="1"/>
</dbReference>
<feature type="transmembrane region" description="Helical" evidence="5">
    <location>
        <begin position="12"/>
        <end position="32"/>
    </location>
</feature>
<name>A0ABM7P844_9BACT</name>
<dbReference type="Pfam" id="PF13682">
    <property type="entry name" value="CZB"/>
    <property type="match status" value="2"/>
</dbReference>
<evidence type="ECO:0000256" key="5">
    <source>
        <dbReference type="SAM" id="Phobius"/>
    </source>
</evidence>
<reference evidence="9" key="1">
    <citation type="journal article" date="2022" name="Arch. Microbiol.">
        <title>Pseudodesulfovibrio sediminis sp. nov., a mesophilic and neutrophilic sulfate-reducing bacterium isolated from sediment of a brackish lake.</title>
        <authorList>
            <person name="Takahashi A."/>
            <person name="Kojima H."/>
            <person name="Watanabe M."/>
            <person name="Fukui M."/>
        </authorList>
    </citation>
    <scope>NUCLEOTIDE SEQUENCE</scope>
    <source>
        <strain evidence="9">SF6</strain>
    </source>
</reference>
<dbReference type="CDD" id="cd06225">
    <property type="entry name" value="HAMP"/>
    <property type="match status" value="1"/>
</dbReference>
<dbReference type="Gene3D" id="1.10.287.950">
    <property type="entry name" value="Methyl-accepting chemotaxis protein"/>
    <property type="match status" value="1"/>
</dbReference>
<keyword evidence="5" id="KW-0472">Membrane</keyword>
<dbReference type="InterPro" id="IPR000727">
    <property type="entry name" value="T_SNARE_dom"/>
</dbReference>
<keyword evidence="5" id="KW-1133">Transmembrane helix</keyword>
<evidence type="ECO:0000259" key="7">
    <source>
        <dbReference type="PROSITE" id="PS50192"/>
    </source>
</evidence>
<evidence type="ECO:0000259" key="8">
    <source>
        <dbReference type="PROSITE" id="PS50885"/>
    </source>
</evidence>
<evidence type="ECO:0000313" key="10">
    <source>
        <dbReference type="Proteomes" id="UP001053296"/>
    </source>
</evidence>
<protein>
    <submittedName>
        <fullName evidence="9">Chemotaxis protein</fullName>
    </submittedName>
</protein>
<dbReference type="SMART" id="SM00304">
    <property type="entry name" value="HAMP"/>
    <property type="match status" value="1"/>
</dbReference>
<feature type="region of interest" description="Disordered" evidence="4">
    <location>
        <begin position="629"/>
        <end position="671"/>
    </location>
</feature>
<evidence type="ECO:0000313" key="9">
    <source>
        <dbReference type="EMBL" id="BCS89096.1"/>
    </source>
</evidence>
<feature type="domain" description="HAMP" evidence="8">
    <location>
        <begin position="338"/>
        <end position="390"/>
    </location>
</feature>
<feature type="domain" description="Methyl-accepting transducer" evidence="6">
    <location>
        <begin position="395"/>
        <end position="610"/>
    </location>
</feature>
<proteinExistence type="inferred from homology"/>
<evidence type="ECO:0000259" key="6">
    <source>
        <dbReference type="PROSITE" id="PS50111"/>
    </source>
</evidence>
<evidence type="ECO:0000256" key="3">
    <source>
        <dbReference type="PROSITE-ProRule" id="PRU00284"/>
    </source>
</evidence>
<feature type="compositionally biased region" description="Polar residues" evidence="4">
    <location>
        <begin position="629"/>
        <end position="654"/>
    </location>
</feature>
<dbReference type="RefSeq" id="WP_229591085.1">
    <property type="nucleotide sequence ID" value="NZ_AP024485.1"/>
</dbReference>
<feature type="transmembrane region" description="Helical" evidence="5">
    <location>
        <begin position="315"/>
        <end position="337"/>
    </location>
</feature>
<dbReference type="PROSITE" id="PS50111">
    <property type="entry name" value="CHEMOTAXIS_TRANSDUC_2"/>
    <property type="match status" value="1"/>
</dbReference>
<sequence>MSWKDCKLCLKFAIGFGSVLILLVGLGIWATVGIESIVGNAEEVIAGNKLRGNFTQKVVDHLKWAEKVNELLTNTDIHTLNVQTDPTKCAFGKWYYSDARKEAEKLVPAIIPLLAKIESYHNKLHTSAIDISDKYAPADVELGSFLRDKKLDHLNWMGKIKDALIDPNVYETGVQTDPHKCGLGKWLYSDEVSHRMQVDPEFAAAIKAIYEPHASLHDSATEIDTLLQKGDRDEARKWFRDVTADLAIETLAAIDGVLILNDNRQMGFDEAMSIYSQVTMPALNEVQSILNESMDVISENIMTDQQMLDAADETLTGMMIFSVISVFVGILLAWLIARGIIGPLRKGMDFAEIVSSGDLTATVDLNQNDEVGQLARSLTEMADKLKIVVSDVNSSTDSVSSGSEELSASAQSLSQSVVEQAASIEQISASVEEMSAGVRSNAESAKQTEVIATKAAKRAKQSGEAVTEAMDALRAIAERITIIQDIARQTNLLALNAAIEAARAGEHGKGFAVVAAEVRKLAERSGQAAEEISGLSESSLGVADRAGQMLVELVPDIGKTAELIQEIASSSIEQDKGVSGISSSVDQLDVVVQTNASASEEMASTAEELSAQAQNLAEAMTFFKVGQNGNSSTRVVSNRPSSKPLSSGTQSQALPSGIDMEMDDDGSFERF</sequence>
<dbReference type="SMART" id="SM00283">
    <property type="entry name" value="MA"/>
    <property type="match status" value="1"/>
</dbReference>
<dbReference type="Proteomes" id="UP001053296">
    <property type="component" value="Chromosome"/>
</dbReference>
<dbReference type="PROSITE" id="PS50885">
    <property type="entry name" value="HAMP"/>
    <property type="match status" value="1"/>
</dbReference>
<evidence type="ECO:0000256" key="2">
    <source>
        <dbReference type="ARBA" id="ARBA00029447"/>
    </source>
</evidence>
<keyword evidence="5" id="KW-0812">Transmembrane</keyword>
<dbReference type="Pfam" id="PF00015">
    <property type="entry name" value="MCPsignal"/>
    <property type="match status" value="1"/>
</dbReference>
<dbReference type="InterPro" id="IPR051310">
    <property type="entry name" value="MCP_chemotaxis"/>
</dbReference>
<keyword evidence="1" id="KW-0145">Chemotaxis</keyword>
<keyword evidence="10" id="KW-1185">Reference proteome</keyword>
<dbReference type="PANTHER" id="PTHR43531">
    <property type="entry name" value="PROTEIN ICFG"/>
    <property type="match status" value="1"/>
</dbReference>
<dbReference type="Gene3D" id="1.20.120.30">
    <property type="entry name" value="Aspartate receptor, ligand-binding domain"/>
    <property type="match status" value="2"/>
</dbReference>
<dbReference type="Pfam" id="PF00672">
    <property type="entry name" value="HAMP"/>
    <property type="match status" value="1"/>
</dbReference>
<dbReference type="InterPro" id="IPR004089">
    <property type="entry name" value="MCPsignal_dom"/>
</dbReference>
<organism evidence="9 10">
    <name type="scientific">Pseudodesulfovibrio sediminis</name>
    <dbReference type="NCBI Taxonomy" id="2810563"/>
    <lineage>
        <taxon>Bacteria</taxon>
        <taxon>Pseudomonadati</taxon>
        <taxon>Thermodesulfobacteriota</taxon>
        <taxon>Desulfovibrionia</taxon>
        <taxon>Desulfovibrionales</taxon>
        <taxon>Desulfovibrionaceae</taxon>
    </lineage>
</organism>
<dbReference type="InterPro" id="IPR003660">
    <property type="entry name" value="HAMP_dom"/>
</dbReference>
<feature type="compositionally biased region" description="Acidic residues" evidence="4">
    <location>
        <begin position="660"/>
        <end position="671"/>
    </location>
</feature>
<dbReference type="EMBL" id="AP024485">
    <property type="protein sequence ID" value="BCS89096.1"/>
    <property type="molecule type" value="Genomic_DNA"/>
</dbReference>
<keyword evidence="3" id="KW-0807">Transducer</keyword>
<evidence type="ECO:0000256" key="4">
    <source>
        <dbReference type="SAM" id="MobiDB-lite"/>
    </source>
</evidence>
<dbReference type="SUPFAM" id="SSF58104">
    <property type="entry name" value="Methyl-accepting chemotaxis protein (MCP) signaling domain"/>
    <property type="match status" value="1"/>
</dbReference>
<accession>A0ABM7P844</accession>
<dbReference type="InterPro" id="IPR025991">
    <property type="entry name" value="Chemoreceptor_zinc-bind_dom"/>
</dbReference>